<feature type="domain" description="Carbohydrate binding X2" evidence="5">
    <location>
        <begin position="13"/>
        <end position="89"/>
    </location>
</feature>
<organism evidence="6">
    <name type="scientific">marine sediment metagenome</name>
    <dbReference type="NCBI Taxonomy" id="412755"/>
    <lineage>
        <taxon>unclassified sequences</taxon>
        <taxon>metagenomes</taxon>
        <taxon>ecological metagenomes</taxon>
    </lineage>
</organism>
<proteinExistence type="predicted"/>
<evidence type="ECO:0000256" key="4">
    <source>
        <dbReference type="ARBA" id="ARBA00023326"/>
    </source>
</evidence>
<dbReference type="EMBL" id="BARW01007258">
    <property type="protein sequence ID" value="GAI86159.1"/>
    <property type="molecule type" value="Genomic_DNA"/>
</dbReference>
<evidence type="ECO:0000256" key="2">
    <source>
        <dbReference type="ARBA" id="ARBA00023001"/>
    </source>
</evidence>
<name>X1U1J3_9ZZZZ</name>
<dbReference type="Pfam" id="PF03442">
    <property type="entry name" value="CBM_X2"/>
    <property type="match status" value="1"/>
</dbReference>
<keyword evidence="2" id="KW-0136">Cellulose degradation</keyword>
<comment type="caution">
    <text evidence="6">The sequence shown here is derived from an EMBL/GenBank/DDBJ whole genome shotgun (WGS) entry which is preliminary data.</text>
</comment>
<dbReference type="InterPro" id="IPR013783">
    <property type="entry name" value="Ig-like_fold"/>
</dbReference>
<feature type="non-terminal residue" evidence="6">
    <location>
        <position position="150"/>
    </location>
</feature>
<evidence type="ECO:0000259" key="5">
    <source>
        <dbReference type="Pfam" id="PF03442"/>
    </source>
</evidence>
<keyword evidence="1" id="KW-0732">Signal</keyword>
<dbReference type="InterPro" id="IPR005102">
    <property type="entry name" value="Carbo-bd_X2"/>
</dbReference>
<evidence type="ECO:0000313" key="6">
    <source>
        <dbReference type="EMBL" id="GAI86159.1"/>
    </source>
</evidence>
<keyword evidence="3" id="KW-0119">Carbohydrate metabolism</keyword>
<keyword evidence="4" id="KW-0624">Polysaccharide degradation</keyword>
<dbReference type="Gene3D" id="2.60.40.10">
    <property type="entry name" value="Immunoglobulins"/>
    <property type="match status" value="1"/>
</dbReference>
<gene>
    <name evidence="6" type="ORF">S12H4_15150</name>
</gene>
<sequence>MINYDTWVQLHLQQDAETQIDWNDATSVTSVTYGETTLADTDYTVTFIEPGLSMLTIKYVFFVGLDPPVAVDEVLTFTVDFDVGTDTFNVTILSTPAVGASINYDTWVQLHLQEDAVTQIDWNDASSVTGVTYGVTTLTADTDYTVTPIT</sequence>
<evidence type="ECO:0000256" key="3">
    <source>
        <dbReference type="ARBA" id="ARBA00023277"/>
    </source>
</evidence>
<reference evidence="6" key="1">
    <citation type="journal article" date="2014" name="Front. Microbiol.">
        <title>High frequency of phylogenetically diverse reductive dehalogenase-homologous genes in deep subseafloor sedimentary metagenomes.</title>
        <authorList>
            <person name="Kawai M."/>
            <person name="Futagami T."/>
            <person name="Toyoda A."/>
            <person name="Takaki Y."/>
            <person name="Nishi S."/>
            <person name="Hori S."/>
            <person name="Arai W."/>
            <person name="Tsubouchi T."/>
            <person name="Morono Y."/>
            <person name="Uchiyama I."/>
            <person name="Ito T."/>
            <person name="Fujiyama A."/>
            <person name="Inagaki F."/>
            <person name="Takami H."/>
        </authorList>
    </citation>
    <scope>NUCLEOTIDE SEQUENCE</scope>
    <source>
        <strain evidence="6">Expedition CK06-06</strain>
    </source>
</reference>
<protein>
    <recommendedName>
        <fullName evidence="5">Carbohydrate binding X2 domain-containing protein</fullName>
    </recommendedName>
</protein>
<accession>X1U1J3</accession>
<dbReference type="AlphaFoldDB" id="X1U1J3"/>
<evidence type="ECO:0000256" key="1">
    <source>
        <dbReference type="ARBA" id="ARBA00022729"/>
    </source>
</evidence>